<evidence type="ECO:0000313" key="2">
    <source>
        <dbReference type="Proteomes" id="UP000829447"/>
    </source>
</evidence>
<keyword evidence="2" id="KW-1185">Reference proteome</keyword>
<dbReference type="EMBL" id="CM040472">
    <property type="protein sequence ID" value="MCI4389423.1"/>
    <property type="molecule type" value="Genomic_DNA"/>
</dbReference>
<reference evidence="1 2" key="1">
    <citation type="journal article" date="2022" name="bioRxiv">
        <title>An ancient truncated duplication of the anti-Mullerian hormone receptor type 2 gene is a potential conserved master sex determinant in the Pangasiidae catfish family.</title>
        <authorList>
            <person name="Wen M."/>
            <person name="Pan Q."/>
            <person name="Jouanno E."/>
            <person name="Montfort J."/>
            <person name="Zahm M."/>
            <person name="Cabau C."/>
            <person name="Klopp C."/>
            <person name="Iampietro C."/>
            <person name="Roques C."/>
            <person name="Bouchez O."/>
            <person name="Castinel A."/>
            <person name="Donnadieu C."/>
            <person name="Parrinello H."/>
            <person name="Poncet C."/>
            <person name="Belmonte E."/>
            <person name="Gautier V."/>
            <person name="Avarre J.-C."/>
            <person name="Dugue R."/>
            <person name="Gustiano R."/>
            <person name="Ha T.T.T."/>
            <person name="Campet M."/>
            <person name="Sriphairoj K."/>
            <person name="Ribolli J."/>
            <person name="de Almeida F.L."/>
            <person name="Desvignes T."/>
            <person name="Postlethwait J.H."/>
            <person name="Bucao C.F."/>
            <person name="Robinson-Rechavi M."/>
            <person name="Bobe J."/>
            <person name="Herpin A."/>
            <person name="Guiguen Y."/>
        </authorList>
    </citation>
    <scope>NUCLEOTIDE SEQUENCE [LARGE SCALE GENOMIC DNA]</scope>
    <source>
        <strain evidence="1">YG-Dec2019</strain>
    </source>
</reference>
<sequence length="300" mass="34190">METGSASGGWLSEQRDRRQFAVGRGSSHSASLSTLPNTGTKTAISYTLSVSNSFSVFPYISLSHAFHHFKVYHMESRHHGYRPFNPSHAKPFLAWMNSSHQEGEQGPNCAASMGPSRVLLQELIWQFEQRECLALEEERQRCSNGALGYHRPLTRDSLLALIPASECRLLERLCARIPPSHTATVLFRFREILAHNYVVPWELVCIFKQVLRDFLKRQEEVGYRKSFPPAPPMLLPVSPPPADINTRDQKTTKSSSMEGKEKHREEIPTISSYVDRHLHSACSHTVQRHCLPYCRSFPYD</sequence>
<proteinExistence type="predicted"/>
<accession>A0ACC5XDJ0</accession>
<evidence type="ECO:0000313" key="1">
    <source>
        <dbReference type="EMBL" id="MCI4389423.1"/>
    </source>
</evidence>
<organism evidence="1 2">
    <name type="scientific">Pangasianodon gigas</name>
    <name type="common">Mekong giant catfish</name>
    <name type="synonym">Pangasius gigas</name>
    <dbReference type="NCBI Taxonomy" id="30993"/>
    <lineage>
        <taxon>Eukaryota</taxon>
        <taxon>Metazoa</taxon>
        <taxon>Chordata</taxon>
        <taxon>Craniata</taxon>
        <taxon>Vertebrata</taxon>
        <taxon>Euteleostomi</taxon>
        <taxon>Actinopterygii</taxon>
        <taxon>Neopterygii</taxon>
        <taxon>Teleostei</taxon>
        <taxon>Ostariophysi</taxon>
        <taxon>Siluriformes</taxon>
        <taxon>Pangasiidae</taxon>
        <taxon>Pangasianodon</taxon>
    </lineage>
</organism>
<gene>
    <name evidence="1" type="ORF">PGIGA_G00097860</name>
</gene>
<name>A0ACC5XDJ0_PANGG</name>
<dbReference type="Proteomes" id="UP000829447">
    <property type="component" value="Linkage Group LG19"/>
</dbReference>
<comment type="caution">
    <text evidence="1">The sequence shown here is derived from an EMBL/GenBank/DDBJ whole genome shotgun (WGS) entry which is preliminary data.</text>
</comment>
<protein>
    <submittedName>
        <fullName evidence="1">Uncharacterized protein</fullName>
    </submittedName>
</protein>